<evidence type="ECO:0000313" key="15">
    <source>
        <dbReference type="Ensembl" id="ENSECRP00000006062.1"/>
    </source>
</evidence>
<comment type="catalytic activity">
    <reaction evidence="1 11">
        <text>Thiol-dependent hydrolysis of ester, thioester, amide, peptide and isopeptide bonds formed by the C-terminal Gly of ubiquitin (a 76-residue protein attached to proteins as an intracellular targeting signal).</text>
        <dbReference type="EC" id="3.4.19.12"/>
    </reaction>
</comment>
<feature type="region of interest" description="Disordered" evidence="12">
    <location>
        <begin position="447"/>
        <end position="470"/>
    </location>
</feature>
<dbReference type="FunFam" id="3.90.70.10:FF:000102">
    <property type="entry name" value="Ubiquitinyl hydrolase 1"/>
    <property type="match status" value="1"/>
</dbReference>
<dbReference type="Gene3D" id="3.90.70.10">
    <property type="entry name" value="Cysteine proteinases"/>
    <property type="match status" value="2"/>
</dbReference>
<accession>A0A8C4RR19</accession>
<keyword evidence="8" id="KW-0862">Zinc</keyword>
<sequence>KSISESSKTFSQKNIGLFLQPCLYFSLLSYLLIQFIPCQHVSRAVDVTSVKKAVTQSVWSVCSECLKERVMCDGEPSGPFDVLLCLKCGFQGCNQSDGQHSVKHFQAAHSEPHCIVISLSTWKVWCHECNEELSTHCNKKALAQMVDFLQKHSAKAPSGSSSKIIKIRGETESSDLIKGRIPVSSTLVPVKGLSNLGNTCFFNAVMQNLAQTHLMNDLITEIKEKGSKLKICPSAETNLDPLVVTLPSPEPLTSAMFLFLHSMKEAGKGPISPKILFNQMCQKAPRFKGYQQQDSQELLHYLLDAMRVEETKRIKAGILKAFNNPTEKTADDDTKRQVKAYGKEGVKMNFVDRIFVGELTNTIMCEECEHISTVKEAFIDLSLPIIEERVRTNSALIVYDHSEISDGSNLDSSNDADSEASESESHSRQTVNNSCSDAVSSENYISVKSDSGHNKNKDLNHSDTFTTKEQSDITLGSKDLVKEKPVVSQNPQIAFQSLSSTYVPCAKECSIQSCLYQFTSVELLMGNNKLLCENCTEKKTKASKKDIYFCARKQMLISALPPVVILHLKRFHQAGMTLRKVNRHVDFPLVLDLAPFCSASCKNIVAGEKVLYSLYGIVEHSGSMRGGHYTAYVKIRAPPKKQDYRKHVMGKLSVLLSLKEATGGLPGQWVYVSDTHVQAVPESRVLNSQAYLLFYEELL</sequence>
<keyword evidence="7 11" id="KW-0788">Thiol protease</keyword>
<dbReference type="PROSITE" id="PS50235">
    <property type="entry name" value="USP_3"/>
    <property type="match status" value="1"/>
</dbReference>
<comment type="similarity">
    <text evidence="11">Belongs to the peptidase C19 family.</text>
</comment>
<dbReference type="InterPro" id="IPR050185">
    <property type="entry name" value="Ub_carboxyl-term_hydrolase"/>
</dbReference>
<dbReference type="SUPFAM" id="SSF54001">
    <property type="entry name" value="Cysteine proteinases"/>
    <property type="match status" value="1"/>
</dbReference>
<reference evidence="15" key="1">
    <citation type="submission" date="2021-06" db="EMBL/GenBank/DDBJ databases">
        <authorList>
            <consortium name="Wellcome Sanger Institute Data Sharing"/>
        </authorList>
    </citation>
    <scope>NUCLEOTIDE SEQUENCE [LARGE SCALE GENOMIC DNA]</scope>
</reference>
<evidence type="ECO:0000259" key="13">
    <source>
        <dbReference type="PROSITE" id="PS50235"/>
    </source>
</evidence>
<feature type="domain" description="UBP-type" evidence="14">
    <location>
        <begin position="36"/>
        <end position="152"/>
    </location>
</feature>
<evidence type="ECO:0000256" key="3">
    <source>
        <dbReference type="ARBA" id="ARBA00022723"/>
    </source>
</evidence>
<feature type="compositionally biased region" description="Basic and acidic residues" evidence="12">
    <location>
        <begin position="450"/>
        <end position="461"/>
    </location>
</feature>
<evidence type="ECO:0000256" key="9">
    <source>
        <dbReference type="ARBA" id="ARBA00023242"/>
    </source>
</evidence>
<dbReference type="AlphaFoldDB" id="A0A8C4RR19"/>
<dbReference type="InterPro" id="IPR038765">
    <property type="entry name" value="Papain-like_cys_pep_sf"/>
</dbReference>
<gene>
    <name evidence="15" type="primary">USP45</name>
</gene>
<dbReference type="GO" id="GO:0004843">
    <property type="term" value="F:cysteine-type deubiquitinase activity"/>
    <property type="evidence" value="ECO:0007669"/>
    <property type="project" value="UniProtKB-UniRule"/>
</dbReference>
<dbReference type="Proteomes" id="UP000694620">
    <property type="component" value="Chromosome 3"/>
</dbReference>
<evidence type="ECO:0000256" key="4">
    <source>
        <dbReference type="ARBA" id="ARBA00022771"/>
    </source>
</evidence>
<name>A0A8C4RR19_ERPCA</name>
<dbReference type="InterPro" id="IPR001607">
    <property type="entry name" value="Znf_UBP"/>
</dbReference>
<evidence type="ECO:0000259" key="14">
    <source>
        <dbReference type="PROSITE" id="PS50271"/>
    </source>
</evidence>
<dbReference type="GeneTree" id="ENSGT00940000157719"/>
<keyword evidence="9" id="KW-0539">Nucleus</keyword>
<reference evidence="15" key="3">
    <citation type="submission" date="2025-09" db="UniProtKB">
        <authorList>
            <consortium name="Ensembl"/>
        </authorList>
    </citation>
    <scope>IDENTIFICATION</scope>
</reference>
<proteinExistence type="inferred from homology"/>
<evidence type="ECO:0000313" key="16">
    <source>
        <dbReference type="Proteomes" id="UP000694620"/>
    </source>
</evidence>
<dbReference type="PROSITE" id="PS00973">
    <property type="entry name" value="USP_2"/>
    <property type="match status" value="1"/>
</dbReference>
<dbReference type="EC" id="3.4.19.12" evidence="11"/>
<keyword evidence="2 11" id="KW-0645">Protease</keyword>
<reference evidence="15" key="2">
    <citation type="submission" date="2025-08" db="UniProtKB">
        <authorList>
            <consortium name="Ensembl"/>
        </authorList>
    </citation>
    <scope>IDENTIFICATION</scope>
</reference>
<dbReference type="Pfam" id="PF02148">
    <property type="entry name" value="zf-UBP"/>
    <property type="match status" value="1"/>
</dbReference>
<dbReference type="PANTHER" id="PTHR21646">
    <property type="entry name" value="UBIQUITIN CARBOXYL-TERMINAL HYDROLASE"/>
    <property type="match status" value="1"/>
</dbReference>
<keyword evidence="4 10" id="KW-0863">Zinc-finger</keyword>
<feature type="region of interest" description="Disordered" evidence="12">
    <location>
        <begin position="406"/>
        <end position="435"/>
    </location>
</feature>
<dbReference type="InterPro" id="IPR028889">
    <property type="entry name" value="USP"/>
</dbReference>
<keyword evidence="5 11" id="KW-0833">Ubl conjugation pathway</keyword>
<dbReference type="InterPro" id="IPR013083">
    <property type="entry name" value="Znf_RING/FYVE/PHD"/>
</dbReference>
<feature type="domain" description="USP" evidence="13">
    <location>
        <begin position="191"/>
        <end position="698"/>
    </location>
</feature>
<dbReference type="Ensembl" id="ENSECRT00000006161.1">
    <property type="protein sequence ID" value="ENSECRP00000006062.1"/>
    <property type="gene ID" value="ENSECRG00000003823.1"/>
</dbReference>
<organism evidence="15 16">
    <name type="scientific">Erpetoichthys calabaricus</name>
    <name type="common">Rope fish</name>
    <name type="synonym">Calamoichthys calabaricus</name>
    <dbReference type="NCBI Taxonomy" id="27687"/>
    <lineage>
        <taxon>Eukaryota</taxon>
        <taxon>Metazoa</taxon>
        <taxon>Chordata</taxon>
        <taxon>Craniata</taxon>
        <taxon>Vertebrata</taxon>
        <taxon>Euteleostomi</taxon>
        <taxon>Actinopterygii</taxon>
        <taxon>Polypteriformes</taxon>
        <taxon>Polypteridae</taxon>
        <taxon>Erpetoichthys</taxon>
    </lineage>
</organism>
<evidence type="ECO:0000256" key="6">
    <source>
        <dbReference type="ARBA" id="ARBA00022801"/>
    </source>
</evidence>
<dbReference type="InterPro" id="IPR001394">
    <property type="entry name" value="Peptidase_C19_UCH"/>
</dbReference>
<protein>
    <recommendedName>
        <fullName evidence="11">Ubiquitin carboxyl-terminal hydrolase</fullName>
        <ecNumber evidence="11">3.4.19.12</ecNumber>
    </recommendedName>
</protein>
<evidence type="ECO:0000256" key="5">
    <source>
        <dbReference type="ARBA" id="ARBA00022786"/>
    </source>
</evidence>
<keyword evidence="16" id="KW-1185">Reference proteome</keyword>
<dbReference type="GO" id="GO:0008270">
    <property type="term" value="F:zinc ion binding"/>
    <property type="evidence" value="ECO:0007669"/>
    <property type="project" value="UniProtKB-KW"/>
</dbReference>
<evidence type="ECO:0000256" key="12">
    <source>
        <dbReference type="SAM" id="MobiDB-lite"/>
    </source>
</evidence>
<dbReference type="GO" id="GO:0016579">
    <property type="term" value="P:protein deubiquitination"/>
    <property type="evidence" value="ECO:0007669"/>
    <property type="project" value="InterPro"/>
</dbReference>
<dbReference type="CDD" id="cd02667">
    <property type="entry name" value="Peptidase_C19K"/>
    <property type="match status" value="1"/>
</dbReference>
<dbReference type="InterPro" id="IPR018200">
    <property type="entry name" value="USP_CS"/>
</dbReference>
<dbReference type="GO" id="GO:0006508">
    <property type="term" value="P:proteolysis"/>
    <property type="evidence" value="ECO:0007669"/>
    <property type="project" value="UniProtKB-KW"/>
</dbReference>
<evidence type="ECO:0000256" key="8">
    <source>
        <dbReference type="ARBA" id="ARBA00022833"/>
    </source>
</evidence>
<dbReference type="PROSITE" id="PS50271">
    <property type="entry name" value="ZF_UBP"/>
    <property type="match status" value="1"/>
</dbReference>
<dbReference type="SUPFAM" id="SSF57850">
    <property type="entry name" value="RING/U-box"/>
    <property type="match status" value="1"/>
</dbReference>
<evidence type="ECO:0000256" key="11">
    <source>
        <dbReference type="RuleBase" id="RU366025"/>
    </source>
</evidence>
<keyword evidence="6 11" id="KW-0378">Hydrolase</keyword>
<keyword evidence="3" id="KW-0479">Metal-binding</keyword>
<evidence type="ECO:0000256" key="1">
    <source>
        <dbReference type="ARBA" id="ARBA00000707"/>
    </source>
</evidence>
<evidence type="ECO:0000256" key="10">
    <source>
        <dbReference type="PROSITE-ProRule" id="PRU00502"/>
    </source>
</evidence>
<dbReference type="Pfam" id="PF00443">
    <property type="entry name" value="UCH"/>
    <property type="match status" value="1"/>
</dbReference>
<dbReference type="Gene3D" id="3.30.40.10">
    <property type="entry name" value="Zinc/RING finger domain, C3HC4 (zinc finger)"/>
    <property type="match status" value="1"/>
</dbReference>
<evidence type="ECO:0000256" key="2">
    <source>
        <dbReference type="ARBA" id="ARBA00022670"/>
    </source>
</evidence>
<evidence type="ECO:0000256" key="7">
    <source>
        <dbReference type="ARBA" id="ARBA00022807"/>
    </source>
</evidence>
<dbReference type="PROSITE" id="PS00972">
    <property type="entry name" value="USP_1"/>
    <property type="match status" value="1"/>
</dbReference>
<dbReference type="PANTHER" id="PTHR21646:SF34">
    <property type="entry name" value="UBIQUITIN CARBOXYL-TERMINAL HYDROLASE 45"/>
    <property type="match status" value="1"/>
</dbReference>